<name>A0A1E1MUT5_RHYSE</name>
<proteinExistence type="predicted"/>
<protein>
    <submittedName>
        <fullName evidence="2">Uncharacterized protein</fullName>
    </submittedName>
</protein>
<dbReference type="Proteomes" id="UP000177625">
    <property type="component" value="Unassembled WGS sequence"/>
</dbReference>
<feature type="signal peptide" evidence="1">
    <location>
        <begin position="1"/>
        <end position="31"/>
    </location>
</feature>
<evidence type="ECO:0000313" key="2">
    <source>
        <dbReference type="EMBL" id="CZT52856.1"/>
    </source>
</evidence>
<organism evidence="2 3">
    <name type="scientific">Rhynchosporium secalis</name>
    <name type="common">Barley scald fungus</name>
    <dbReference type="NCBI Taxonomy" id="38038"/>
    <lineage>
        <taxon>Eukaryota</taxon>
        <taxon>Fungi</taxon>
        <taxon>Dikarya</taxon>
        <taxon>Ascomycota</taxon>
        <taxon>Pezizomycotina</taxon>
        <taxon>Leotiomycetes</taxon>
        <taxon>Helotiales</taxon>
        <taxon>Ploettnerulaceae</taxon>
        <taxon>Rhynchosporium</taxon>
    </lineage>
</organism>
<evidence type="ECO:0000313" key="3">
    <source>
        <dbReference type="Proteomes" id="UP000177625"/>
    </source>
</evidence>
<gene>
    <name evidence="2" type="ORF">RSE6_14246</name>
</gene>
<keyword evidence="3" id="KW-1185">Reference proteome</keyword>
<keyword evidence="1" id="KW-0732">Signal</keyword>
<feature type="chain" id="PRO_5009448759" evidence="1">
    <location>
        <begin position="32"/>
        <end position="254"/>
    </location>
</feature>
<dbReference type="EMBL" id="FJVC01000643">
    <property type="protein sequence ID" value="CZT52856.1"/>
    <property type="molecule type" value="Genomic_DNA"/>
</dbReference>
<sequence length="254" mass="27603">MLTPLLAKSPFNTGLIVLFCLLLSALSSASALDSIYSGIKQLSSCKAMIKIPTLALQYYDIPSVKIDQYQTKLKGRYPYRISVRGLVPTIIRGPCGVKVGSKSLDLCSVARKGIPKMDELVKQAGRICSCLPKILDFVDLDTVKSVVTSLDTSEAIASILNKYSDTQCLIDNGFNIKDNKNGLTKDSGPLITSDAVIVFRAAEIDLSRYIALATALTLCFVGTCNEPAIRGFFIDYLTDSEKLLGEQITKFLSP</sequence>
<evidence type="ECO:0000256" key="1">
    <source>
        <dbReference type="SAM" id="SignalP"/>
    </source>
</evidence>
<dbReference type="AlphaFoldDB" id="A0A1E1MUT5"/>
<accession>A0A1E1MUT5</accession>
<reference evidence="3" key="1">
    <citation type="submission" date="2016-03" db="EMBL/GenBank/DDBJ databases">
        <authorList>
            <person name="Guldener U."/>
        </authorList>
    </citation>
    <scope>NUCLEOTIDE SEQUENCE [LARGE SCALE GENOMIC DNA]</scope>
</reference>